<dbReference type="EMBL" id="VOBR01000011">
    <property type="protein sequence ID" value="TWP50614.1"/>
    <property type="molecule type" value="Genomic_DNA"/>
</dbReference>
<gene>
    <name evidence="2" type="ORF">FKR81_18505</name>
</gene>
<sequence length="112" mass="12361">MSPLERHLASEDRAEDNGQISPDERLTCHVHGRWIHQCVSSSTHVNQVTRHRWCRSCNTALTVVVDELSLTVLMSCPRCGGGRSAATTRLLAACRASISFARKKPRHLSAVA</sequence>
<comment type="caution">
    <text evidence="2">The sequence shown here is derived from an EMBL/GenBank/DDBJ whole genome shotgun (WGS) entry which is preliminary data.</text>
</comment>
<dbReference type="OrthoDB" id="4467390at2"/>
<dbReference type="AlphaFoldDB" id="A0A563EU09"/>
<evidence type="ECO:0000256" key="1">
    <source>
        <dbReference type="SAM" id="MobiDB-lite"/>
    </source>
</evidence>
<protein>
    <submittedName>
        <fullName evidence="2">Uncharacterized protein</fullName>
    </submittedName>
</protein>
<evidence type="ECO:0000313" key="3">
    <source>
        <dbReference type="Proteomes" id="UP000316639"/>
    </source>
</evidence>
<dbReference type="RefSeq" id="WP_146353334.1">
    <property type="nucleotide sequence ID" value="NZ_VOBR01000011.1"/>
</dbReference>
<feature type="region of interest" description="Disordered" evidence="1">
    <location>
        <begin position="1"/>
        <end position="23"/>
    </location>
</feature>
<proteinExistence type="predicted"/>
<organism evidence="2 3">
    <name type="scientific">Lentzea tibetensis</name>
    <dbReference type="NCBI Taxonomy" id="2591470"/>
    <lineage>
        <taxon>Bacteria</taxon>
        <taxon>Bacillati</taxon>
        <taxon>Actinomycetota</taxon>
        <taxon>Actinomycetes</taxon>
        <taxon>Pseudonocardiales</taxon>
        <taxon>Pseudonocardiaceae</taxon>
        <taxon>Lentzea</taxon>
    </lineage>
</organism>
<dbReference type="Proteomes" id="UP000316639">
    <property type="component" value="Unassembled WGS sequence"/>
</dbReference>
<evidence type="ECO:0000313" key="2">
    <source>
        <dbReference type="EMBL" id="TWP50614.1"/>
    </source>
</evidence>
<keyword evidence="3" id="KW-1185">Reference proteome</keyword>
<name>A0A563EU09_9PSEU</name>
<reference evidence="2 3" key="1">
    <citation type="submission" date="2019-07" db="EMBL/GenBank/DDBJ databases">
        <title>Lentzea xizangensis sp. nov., isolated from Qinghai-Tibetan Plateau Soils.</title>
        <authorList>
            <person name="Huang J."/>
        </authorList>
    </citation>
    <scope>NUCLEOTIDE SEQUENCE [LARGE SCALE GENOMIC DNA]</scope>
    <source>
        <strain evidence="2 3">FXJ1.1311</strain>
    </source>
</reference>
<accession>A0A563EU09</accession>